<evidence type="ECO:0000313" key="3">
    <source>
        <dbReference type="EMBL" id="RTR26355.1"/>
    </source>
</evidence>
<accession>A0A3S0KAI6</accession>
<proteinExistence type="predicted"/>
<dbReference type="Pfam" id="PF07282">
    <property type="entry name" value="Cas12f1-like_TNB"/>
    <property type="match status" value="1"/>
</dbReference>
<dbReference type="InterPro" id="IPR010095">
    <property type="entry name" value="Cas12f1-like_TNB"/>
</dbReference>
<keyword evidence="4" id="KW-1185">Reference proteome</keyword>
<dbReference type="GO" id="GO:0003677">
    <property type="term" value="F:DNA binding"/>
    <property type="evidence" value="ECO:0007669"/>
    <property type="project" value="UniProtKB-KW"/>
</dbReference>
<dbReference type="AlphaFoldDB" id="A0A3S0KAI6"/>
<feature type="domain" description="Cas12f1-like TNB" evidence="2">
    <location>
        <begin position="281"/>
        <end position="331"/>
    </location>
</feature>
<dbReference type="Proteomes" id="UP000277766">
    <property type="component" value="Unassembled WGS sequence"/>
</dbReference>
<evidence type="ECO:0000259" key="2">
    <source>
        <dbReference type="Pfam" id="PF07282"/>
    </source>
</evidence>
<gene>
    <name evidence="3" type="ORF">EJ104_08420</name>
</gene>
<evidence type="ECO:0000256" key="1">
    <source>
        <dbReference type="ARBA" id="ARBA00023125"/>
    </source>
</evidence>
<keyword evidence="1" id="KW-0238">DNA-binding</keyword>
<sequence>MGMVYNSNVRISRSSYALLRGLVDCYGHQVSSDLLTRCGHSDKVYRIDAPVTASTRSSLTVGGVTIQCDISRLTPPEQQALPGKPALSFPKTDGEFAALAYCKGQKFADMLRSTLQELRTDTACWPLPIDIKFQSDHIYIYSAQRKIGNATDWFLALDFGVQLRDQPEPLLTGTLGIDTGFTTPFVVAPTSCVADVRTFAVPEPLAQWVQQADLRDTDQWDLARQAFYYASLPAFRFCAQAATVRIEDLSFGRHMSQEYVRRARLCGLTDGIMAALPVYLALQGTEVVRVPPVGTSTTCHICRQPGQRRGDRFTCREHGEFNAHANAAMLIRDGGVLREWGQWPANGTQATGRS</sequence>
<name>A0A3S0KAI6_9DEIO</name>
<dbReference type="EMBL" id="RXPE01000016">
    <property type="protein sequence ID" value="RTR26355.1"/>
    <property type="molecule type" value="Genomic_DNA"/>
</dbReference>
<organism evidence="3 4">
    <name type="scientific">Deinococcus radiophilus</name>
    <dbReference type="NCBI Taxonomy" id="32062"/>
    <lineage>
        <taxon>Bacteria</taxon>
        <taxon>Thermotogati</taxon>
        <taxon>Deinococcota</taxon>
        <taxon>Deinococci</taxon>
        <taxon>Deinococcales</taxon>
        <taxon>Deinococcaceae</taxon>
        <taxon>Deinococcus</taxon>
    </lineage>
</organism>
<reference evidence="3 4" key="1">
    <citation type="submission" date="2018-12" db="EMBL/GenBank/DDBJ databases">
        <title>Deinococcus radiophilus ATCC 27603 genome sequencing and assembly.</title>
        <authorList>
            <person name="Maclea K.S."/>
            <person name="Maynard C.R."/>
        </authorList>
    </citation>
    <scope>NUCLEOTIDE SEQUENCE [LARGE SCALE GENOMIC DNA]</scope>
    <source>
        <strain evidence="3 4">ATCC 27603</strain>
    </source>
</reference>
<protein>
    <recommendedName>
        <fullName evidence="2">Cas12f1-like TNB domain-containing protein</fullName>
    </recommendedName>
</protein>
<evidence type="ECO:0000313" key="4">
    <source>
        <dbReference type="Proteomes" id="UP000277766"/>
    </source>
</evidence>
<comment type="caution">
    <text evidence="3">The sequence shown here is derived from an EMBL/GenBank/DDBJ whole genome shotgun (WGS) entry which is preliminary data.</text>
</comment>
<dbReference type="OrthoDB" id="61902at2"/>